<reference evidence="2" key="1">
    <citation type="journal article" date="2013" name="Ind. Biotechnol.">
        <title>Comparative genomics analysis of Trichoderma reesei strains.</title>
        <authorList>
            <person name="Koike H."/>
            <person name="Aerts A."/>
            <person name="LaButti K."/>
            <person name="Grigoriev I.V."/>
            <person name="Baker S.E."/>
        </authorList>
    </citation>
    <scope>NUCLEOTIDE SEQUENCE [LARGE SCALE GENOMIC DNA]</scope>
    <source>
        <strain evidence="2">ATCC 56765 / BCRC 32924 / NRRL 11460 / Rut C-30</strain>
    </source>
</reference>
<gene>
    <name evidence="1" type="ORF">M419DRAFT_68561</name>
</gene>
<proteinExistence type="predicted"/>
<dbReference type="HOGENOM" id="CLU_1256186_0_0_1"/>
<dbReference type="KEGG" id="trr:M419DRAFT_68561"/>
<evidence type="ECO:0000313" key="1">
    <source>
        <dbReference type="EMBL" id="ETS06963.1"/>
    </source>
</evidence>
<dbReference type="AlphaFoldDB" id="A0A024SLM4"/>
<name>A0A024SLM4_HYPJR</name>
<evidence type="ECO:0000313" key="2">
    <source>
        <dbReference type="Proteomes" id="UP000024376"/>
    </source>
</evidence>
<accession>A0A024SLM4</accession>
<protein>
    <submittedName>
        <fullName evidence="1">Uncharacterized protein</fullName>
    </submittedName>
</protein>
<dbReference type="Proteomes" id="UP000024376">
    <property type="component" value="Unassembled WGS sequence"/>
</dbReference>
<sequence length="220" mass="23029">MCAFCGCSCGLECARAADALAAGAGNAVAGAAVGYLDEAARRDARRGGGCGEKSRILAVQREKAGLGAAGVRFWCASTNGNDRIELAATRVQRMRVAAGICKYLRARGGAAPCLVKHAGSAASLTLQGGCSPANPARQRMRCCSVSLSVDQDIRQALVARGTKWAPRWLFIDLESTPQDGRSALLNSPTLNDTEPMSKWFSIAKTGSSIYVQLEDNGSDT</sequence>
<dbReference type="EMBL" id="KI911139">
    <property type="protein sequence ID" value="ETS06963.1"/>
    <property type="molecule type" value="Genomic_DNA"/>
</dbReference>
<organism evidence="1 2">
    <name type="scientific">Hypocrea jecorina (strain ATCC 56765 / BCRC 32924 / NRRL 11460 / Rut C-30)</name>
    <name type="common">Trichoderma reesei</name>
    <dbReference type="NCBI Taxonomy" id="1344414"/>
    <lineage>
        <taxon>Eukaryota</taxon>
        <taxon>Fungi</taxon>
        <taxon>Dikarya</taxon>
        <taxon>Ascomycota</taxon>
        <taxon>Pezizomycotina</taxon>
        <taxon>Sordariomycetes</taxon>
        <taxon>Hypocreomycetidae</taxon>
        <taxon>Hypocreales</taxon>
        <taxon>Hypocreaceae</taxon>
        <taxon>Trichoderma</taxon>
    </lineage>
</organism>